<dbReference type="Gene3D" id="1.20.1250.20">
    <property type="entry name" value="MFS general substrate transporter like domains"/>
    <property type="match status" value="1"/>
</dbReference>
<evidence type="ECO:0000256" key="6">
    <source>
        <dbReference type="ARBA" id="ARBA00023136"/>
    </source>
</evidence>
<organism evidence="8 9">
    <name type="scientific">Actinomadura craniellae</name>
    <dbReference type="NCBI Taxonomy" id="2231787"/>
    <lineage>
        <taxon>Bacteria</taxon>
        <taxon>Bacillati</taxon>
        <taxon>Actinomycetota</taxon>
        <taxon>Actinomycetes</taxon>
        <taxon>Streptosporangiales</taxon>
        <taxon>Thermomonosporaceae</taxon>
        <taxon>Actinomadura</taxon>
    </lineage>
</organism>
<dbReference type="Pfam" id="PF07690">
    <property type="entry name" value="MFS_1"/>
    <property type="match status" value="1"/>
</dbReference>
<dbReference type="EMBL" id="QLYX01000001">
    <property type="protein sequence ID" value="RAY16814.1"/>
    <property type="molecule type" value="Genomic_DNA"/>
</dbReference>
<feature type="transmembrane region" description="Helical" evidence="7">
    <location>
        <begin position="58"/>
        <end position="78"/>
    </location>
</feature>
<comment type="subcellular location">
    <subcellularLocation>
        <location evidence="1">Cell membrane</location>
        <topology evidence="1">Multi-pass membrane protein</topology>
    </subcellularLocation>
</comment>
<feature type="transmembrane region" description="Helical" evidence="7">
    <location>
        <begin position="29"/>
        <end position="52"/>
    </location>
</feature>
<dbReference type="GO" id="GO:0005886">
    <property type="term" value="C:plasma membrane"/>
    <property type="evidence" value="ECO:0007669"/>
    <property type="project" value="UniProtKB-SubCell"/>
</dbReference>
<keyword evidence="6 7" id="KW-0472">Membrane</keyword>
<protein>
    <submittedName>
        <fullName evidence="8">MFS transporter</fullName>
    </submittedName>
</protein>
<gene>
    <name evidence="8" type="ORF">DPM19_01205</name>
</gene>
<evidence type="ECO:0000313" key="8">
    <source>
        <dbReference type="EMBL" id="RAY16814.1"/>
    </source>
</evidence>
<reference evidence="8 9" key="1">
    <citation type="submission" date="2018-06" db="EMBL/GenBank/DDBJ databases">
        <title>Actinomadura craniellae sp. nov. isolated from marine sponge Craniella sp.</title>
        <authorList>
            <person name="Li L."/>
            <person name="Xu Q.H."/>
            <person name="Lin H.W."/>
            <person name="Lu Y.H."/>
        </authorList>
    </citation>
    <scope>NUCLEOTIDE SEQUENCE [LARGE SCALE GENOMIC DNA]</scope>
    <source>
        <strain evidence="8 9">LHW63021</strain>
    </source>
</reference>
<feature type="transmembrane region" description="Helical" evidence="7">
    <location>
        <begin position="115"/>
        <end position="137"/>
    </location>
</feature>
<evidence type="ECO:0000256" key="2">
    <source>
        <dbReference type="ARBA" id="ARBA00022448"/>
    </source>
</evidence>
<keyword evidence="4 7" id="KW-0812">Transmembrane</keyword>
<evidence type="ECO:0000313" key="9">
    <source>
        <dbReference type="Proteomes" id="UP000251891"/>
    </source>
</evidence>
<dbReference type="Proteomes" id="UP000251891">
    <property type="component" value="Unassembled WGS sequence"/>
</dbReference>
<evidence type="ECO:0000256" key="3">
    <source>
        <dbReference type="ARBA" id="ARBA00022475"/>
    </source>
</evidence>
<name>A0A365HCE8_9ACTN</name>
<dbReference type="InterPro" id="IPR036259">
    <property type="entry name" value="MFS_trans_sf"/>
</dbReference>
<keyword evidence="9" id="KW-1185">Reference proteome</keyword>
<proteinExistence type="predicted"/>
<feature type="transmembrane region" description="Helical" evidence="7">
    <location>
        <begin position="271"/>
        <end position="288"/>
    </location>
</feature>
<dbReference type="PANTHER" id="PTHR43266">
    <property type="entry name" value="MACROLIDE-EFFLUX PROTEIN"/>
    <property type="match status" value="1"/>
</dbReference>
<keyword evidence="3" id="KW-1003">Cell membrane</keyword>
<feature type="transmembrane region" description="Helical" evidence="7">
    <location>
        <begin position="391"/>
        <end position="411"/>
    </location>
</feature>
<comment type="caution">
    <text evidence="8">The sequence shown here is derived from an EMBL/GenBank/DDBJ whole genome shotgun (WGS) entry which is preliminary data.</text>
</comment>
<dbReference type="InterPro" id="IPR011701">
    <property type="entry name" value="MFS"/>
</dbReference>
<feature type="transmembrane region" description="Helical" evidence="7">
    <location>
        <begin position="149"/>
        <end position="174"/>
    </location>
</feature>
<dbReference type="CDD" id="cd06173">
    <property type="entry name" value="MFS_MefA_like"/>
    <property type="match status" value="1"/>
</dbReference>
<evidence type="ECO:0000256" key="5">
    <source>
        <dbReference type="ARBA" id="ARBA00022989"/>
    </source>
</evidence>
<evidence type="ECO:0000256" key="4">
    <source>
        <dbReference type="ARBA" id="ARBA00022692"/>
    </source>
</evidence>
<feature type="transmembrane region" description="Helical" evidence="7">
    <location>
        <begin position="180"/>
        <end position="199"/>
    </location>
</feature>
<feature type="transmembrane region" description="Helical" evidence="7">
    <location>
        <begin position="235"/>
        <end position="259"/>
    </location>
</feature>
<evidence type="ECO:0000256" key="7">
    <source>
        <dbReference type="SAM" id="Phobius"/>
    </source>
</evidence>
<dbReference type="SUPFAM" id="SSF103473">
    <property type="entry name" value="MFS general substrate transporter"/>
    <property type="match status" value="1"/>
</dbReference>
<feature type="transmembrane region" description="Helical" evidence="7">
    <location>
        <begin position="90"/>
        <end position="109"/>
    </location>
</feature>
<feature type="transmembrane region" description="Helical" evidence="7">
    <location>
        <begin position="363"/>
        <end position="385"/>
    </location>
</feature>
<sequence>MDASPRIEAAPPANGLVGLLTGNRDFRRLWLGNLISVCGGWFSAVAVFAMVYEHSGAALAAGATLALRYLPGLLIGPWGGVLADRADRRTIMLAGDAVLAVLALSFLLADGPRTLWLVYPLTFLSAGAGFVFQAARSAWMPSLVRPEEYVLYSAAVQVNGLLFQAVGGLAGAAVIGLLGWRWAFVVNALSFAVSFLLTARVKRGDRRGATGPAPGWAAAFREGVRTARRVRIIAALLWLEAVFCLGLGGTITAMTYLALHVHDLGDGGTGWFYAVQGTVGAVTLVALAPRLQRMRPRARLAVVGLSCLGEGLCTALLGLPASAAGALVLWGCAALAEVVYGPTAIAALLAAAGNETRGRVMSLWSAVATTSLAVSAFTTGALLGALGHRTLLLLLGTLMAAPGAIWLAALASGRIDLPQQEHSGHLHGEHRKSP</sequence>
<dbReference type="PANTHER" id="PTHR43266:SF2">
    <property type="entry name" value="MAJOR FACILITATOR SUPERFAMILY (MFS) PROFILE DOMAIN-CONTAINING PROTEIN"/>
    <property type="match status" value="1"/>
</dbReference>
<dbReference type="OrthoDB" id="3542743at2"/>
<evidence type="ECO:0000256" key="1">
    <source>
        <dbReference type="ARBA" id="ARBA00004651"/>
    </source>
</evidence>
<dbReference type="AlphaFoldDB" id="A0A365HCE8"/>
<feature type="transmembrane region" description="Helical" evidence="7">
    <location>
        <begin position="300"/>
        <end position="321"/>
    </location>
</feature>
<keyword evidence="5 7" id="KW-1133">Transmembrane helix</keyword>
<accession>A0A365HCE8</accession>
<keyword evidence="2" id="KW-0813">Transport</keyword>
<dbReference type="RefSeq" id="WP_111862866.1">
    <property type="nucleotide sequence ID" value="NZ_QLYX01000001.1"/>
</dbReference>
<feature type="transmembrane region" description="Helical" evidence="7">
    <location>
        <begin position="327"/>
        <end position="351"/>
    </location>
</feature>
<dbReference type="GO" id="GO:0022857">
    <property type="term" value="F:transmembrane transporter activity"/>
    <property type="evidence" value="ECO:0007669"/>
    <property type="project" value="InterPro"/>
</dbReference>